<feature type="transmembrane region" description="Helical" evidence="6">
    <location>
        <begin position="40"/>
        <end position="60"/>
    </location>
</feature>
<protein>
    <submittedName>
        <fullName evidence="8">GtrA family protein</fullName>
    </submittedName>
</protein>
<dbReference type="PANTHER" id="PTHR38459">
    <property type="entry name" value="PROPHAGE BACTOPRENOL-LINKED GLUCOSE TRANSLOCASE HOMOLOG"/>
    <property type="match status" value="1"/>
</dbReference>
<keyword evidence="4 6" id="KW-1133">Transmembrane helix</keyword>
<evidence type="ECO:0000259" key="7">
    <source>
        <dbReference type="Pfam" id="PF04138"/>
    </source>
</evidence>
<gene>
    <name evidence="8" type="ORF">L3V18_11000</name>
</gene>
<dbReference type="RefSeq" id="WP_237054795.1">
    <property type="nucleotide sequence ID" value="NZ_JAKJPO010000005.1"/>
</dbReference>
<evidence type="ECO:0000256" key="1">
    <source>
        <dbReference type="ARBA" id="ARBA00004141"/>
    </source>
</evidence>
<reference evidence="8" key="2">
    <citation type="submission" date="2022-01" db="EMBL/GenBank/DDBJ databases">
        <authorList>
            <person name="Zhou L.Y."/>
        </authorList>
    </citation>
    <scope>NUCLEOTIDE SEQUENCE</scope>
    <source>
        <strain evidence="8">TLK-CK17</strain>
    </source>
</reference>
<evidence type="ECO:0000256" key="6">
    <source>
        <dbReference type="SAM" id="Phobius"/>
    </source>
</evidence>
<proteinExistence type="inferred from homology"/>
<dbReference type="InterPro" id="IPR007267">
    <property type="entry name" value="GtrA_DPMS_TM"/>
</dbReference>
<reference evidence="8" key="1">
    <citation type="submission" date="2022-01" db="EMBL/GenBank/DDBJ databases">
        <title>Lysobacter chinensis sp. nov., a bacterium isolated from cow dung compost.</title>
        <authorList>
            <person name="Liu Y."/>
        </authorList>
    </citation>
    <scope>NUCLEOTIDE SEQUENCE</scope>
    <source>
        <strain evidence="8">TLK-CK17</strain>
    </source>
</reference>
<organism evidence="8 9">
    <name type="scientific">Marilutibacter chinensis</name>
    <dbReference type="NCBI Taxonomy" id="2912247"/>
    <lineage>
        <taxon>Bacteria</taxon>
        <taxon>Pseudomonadati</taxon>
        <taxon>Pseudomonadota</taxon>
        <taxon>Gammaproteobacteria</taxon>
        <taxon>Lysobacterales</taxon>
        <taxon>Lysobacteraceae</taxon>
        <taxon>Marilutibacter</taxon>
    </lineage>
</organism>
<comment type="similarity">
    <text evidence="2">Belongs to the GtrA family.</text>
</comment>
<dbReference type="EMBL" id="JAKJPO010000005">
    <property type="protein sequence ID" value="MCF7222308.1"/>
    <property type="molecule type" value="Genomic_DNA"/>
</dbReference>
<name>A0ABS9HUE7_9GAMM</name>
<feature type="transmembrane region" description="Helical" evidence="6">
    <location>
        <begin position="100"/>
        <end position="120"/>
    </location>
</feature>
<evidence type="ECO:0000313" key="9">
    <source>
        <dbReference type="Proteomes" id="UP001430796"/>
    </source>
</evidence>
<dbReference type="Pfam" id="PF04138">
    <property type="entry name" value="GtrA_DPMS_TM"/>
    <property type="match status" value="1"/>
</dbReference>
<keyword evidence="3 6" id="KW-0812">Transmembrane</keyword>
<feature type="transmembrane region" description="Helical" evidence="6">
    <location>
        <begin position="9"/>
        <end position="34"/>
    </location>
</feature>
<evidence type="ECO:0000256" key="2">
    <source>
        <dbReference type="ARBA" id="ARBA00009399"/>
    </source>
</evidence>
<evidence type="ECO:0000256" key="4">
    <source>
        <dbReference type="ARBA" id="ARBA00022989"/>
    </source>
</evidence>
<dbReference type="PANTHER" id="PTHR38459:SF1">
    <property type="entry name" value="PROPHAGE BACTOPRENOL-LINKED GLUCOSE TRANSLOCASE HOMOLOG"/>
    <property type="match status" value="1"/>
</dbReference>
<feature type="domain" description="GtrA/DPMS transmembrane" evidence="7">
    <location>
        <begin position="10"/>
        <end position="125"/>
    </location>
</feature>
<keyword evidence="9" id="KW-1185">Reference proteome</keyword>
<dbReference type="Proteomes" id="UP001430796">
    <property type="component" value="Unassembled WGS sequence"/>
</dbReference>
<accession>A0ABS9HUE7</accession>
<sequence>MSVLRQGKYFLLVGVLQVLLDWAVFVGLSALGAGPSASNVGGRVSGACLGFWLNGRITFAKDGQARLGGGRLLRFLFAWTFLTCVSTWAMTSLATGPGLGWAWLTKPLVEALLALLSFFASRHWIYR</sequence>
<dbReference type="InterPro" id="IPR051401">
    <property type="entry name" value="GtrA_CellWall_Glycosyl"/>
</dbReference>
<evidence type="ECO:0000313" key="8">
    <source>
        <dbReference type="EMBL" id="MCF7222308.1"/>
    </source>
</evidence>
<comment type="subcellular location">
    <subcellularLocation>
        <location evidence="1">Membrane</location>
        <topology evidence="1">Multi-pass membrane protein</topology>
    </subcellularLocation>
</comment>
<evidence type="ECO:0000256" key="3">
    <source>
        <dbReference type="ARBA" id="ARBA00022692"/>
    </source>
</evidence>
<feature type="transmembrane region" description="Helical" evidence="6">
    <location>
        <begin position="72"/>
        <end position="94"/>
    </location>
</feature>
<keyword evidence="5 6" id="KW-0472">Membrane</keyword>
<comment type="caution">
    <text evidence="8">The sequence shown here is derived from an EMBL/GenBank/DDBJ whole genome shotgun (WGS) entry which is preliminary data.</text>
</comment>
<evidence type="ECO:0000256" key="5">
    <source>
        <dbReference type="ARBA" id="ARBA00023136"/>
    </source>
</evidence>